<dbReference type="InterPro" id="IPR006016">
    <property type="entry name" value="UspA"/>
</dbReference>
<dbReference type="AlphaFoldDB" id="A0A317N1R6"/>
<proteinExistence type="inferred from homology"/>
<name>A0A317N1R6_9GAMM</name>
<dbReference type="RefSeq" id="WP_110017743.1">
    <property type="nucleotide sequence ID" value="NZ_QGTJ01000003.1"/>
</dbReference>
<dbReference type="InterPro" id="IPR006015">
    <property type="entry name" value="Universal_stress_UspA"/>
</dbReference>
<comment type="caution">
    <text evidence="3">The sequence shown here is derived from an EMBL/GenBank/DDBJ whole genome shotgun (WGS) entry which is preliminary data.</text>
</comment>
<feature type="domain" description="UspA" evidence="2">
    <location>
        <begin position="4"/>
        <end position="145"/>
    </location>
</feature>
<evidence type="ECO:0000259" key="2">
    <source>
        <dbReference type="Pfam" id="PF00582"/>
    </source>
</evidence>
<keyword evidence="4" id="KW-1185">Reference proteome</keyword>
<evidence type="ECO:0000313" key="3">
    <source>
        <dbReference type="EMBL" id="PWV63233.1"/>
    </source>
</evidence>
<dbReference type="PANTHER" id="PTHR46268:SF6">
    <property type="entry name" value="UNIVERSAL STRESS PROTEIN UP12"/>
    <property type="match status" value="1"/>
</dbReference>
<organism evidence="3 4">
    <name type="scientific">Plasticicumulans acidivorans</name>
    <dbReference type="NCBI Taxonomy" id="886464"/>
    <lineage>
        <taxon>Bacteria</taxon>
        <taxon>Pseudomonadati</taxon>
        <taxon>Pseudomonadota</taxon>
        <taxon>Gammaproteobacteria</taxon>
        <taxon>Candidatus Competibacteraceae</taxon>
        <taxon>Plasticicumulans</taxon>
    </lineage>
</organism>
<dbReference type="PANTHER" id="PTHR46268">
    <property type="entry name" value="STRESS RESPONSE PROTEIN NHAX"/>
    <property type="match status" value="1"/>
</dbReference>
<dbReference type="Proteomes" id="UP000246569">
    <property type="component" value="Unassembled WGS sequence"/>
</dbReference>
<dbReference type="PRINTS" id="PR01438">
    <property type="entry name" value="UNVRSLSTRESS"/>
</dbReference>
<comment type="similarity">
    <text evidence="1">Belongs to the universal stress protein A family.</text>
</comment>
<dbReference type="EMBL" id="QGTJ01000003">
    <property type="protein sequence ID" value="PWV63233.1"/>
    <property type="molecule type" value="Genomic_DNA"/>
</dbReference>
<dbReference type="Gene3D" id="3.40.50.620">
    <property type="entry name" value="HUPs"/>
    <property type="match status" value="2"/>
</dbReference>
<evidence type="ECO:0000313" key="4">
    <source>
        <dbReference type="Proteomes" id="UP000246569"/>
    </source>
</evidence>
<dbReference type="OrthoDB" id="9792500at2"/>
<evidence type="ECO:0000256" key="1">
    <source>
        <dbReference type="ARBA" id="ARBA00008791"/>
    </source>
</evidence>
<dbReference type="InterPro" id="IPR014729">
    <property type="entry name" value="Rossmann-like_a/b/a_fold"/>
</dbReference>
<sequence length="293" mass="31437">MRLRRVLAATDLSAAAHRAAARAALIAAGHDARLELLHVLERDPLSRLRALLETASPDLAERLREQARQALHTLSAELHQRHALSAGCHLAEGDLLPELVAQSGRLEADLVVCGARGGNTLRQSLLGTTAERLLAHLEQPMLVVRREPGAGYRRVLVAVDFSRVSPAVIAAARALAPAAELLLLHAFRVPFEGALIGSGVDTVTLTHYRARLQEQAHQQLAALAAAADLPAARSSQLVLHGDAVQRILDQETAQDCDLLVLGKHGEPLLERIWLGSVTRDVLFAAQGDVLVVP</sequence>
<protein>
    <submittedName>
        <fullName evidence="3">Nucleotide-binding universal stress UspA family protein</fullName>
    </submittedName>
</protein>
<reference evidence="3 4" key="1">
    <citation type="submission" date="2018-05" db="EMBL/GenBank/DDBJ databases">
        <title>Genomic Encyclopedia of Type Strains, Phase IV (KMG-IV): sequencing the most valuable type-strain genomes for metagenomic binning, comparative biology and taxonomic classification.</title>
        <authorList>
            <person name="Goeker M."/>
        </authorList>
    </citation>
    <scope>NUCLEOTIDE SEQUENCE [LARGE SCALE GENOMIC DNA]</scope>
    <source>
        <strain evidence="3 4">DSM 23606</strain>
    </source>
</reference>
<dbReference type="CDD" id="cd00293">
    <property type="entry name" value="USP-like"/>
    <property type="match status" value="2"/>
</dbReference>
<dbReference type="SUPFAM" id="SSF52402">
    <property type="entry name" value="Adenine nucleotide alpha hydrolases-like"/>
    <property type="match status" value="2"/>
</dbReference>
<feature type="domain" description="UspA" evidence="2">
    <location>
        <begin position="152"/>
        <end position="293"/>
    </location>
</feature>
<dbReference type="Pfam" id="PF00582">
    <property type="entry name" value="Usp"/>
    <property type="match status" value="2"/>
</dbReference>
<accession>A0A317N1R6</accession>
<gene>
    <name evidence="3" type="ORF">C7443_103158</name>
</gene>